<dbReference type="PROSITE" id="PS50294">
    <property type="entry name" value="WD_REPEATS_REGION"/>
    <property type="match status" value="1"/>
</dbReference>
<dbReference type="SUPFAM" id="SSF50978">
    <property type="entry name" value="WD40 repeat-like"/>
    <property type="match status" value="1"/>
</dbReference>
<keyword evidence="2" id="KW-0507">mRNA processing</keyword>
<evidence type="ECO:0000256" key="6">
    <source>
        <dbReference type="SAM" id="MobiDB-lite"/>
    </source>
</evidence>
<dbReference type="SMART" id="SM00320">
    <property type="entry name" value="WD40"/>
    <property type="match status" value="5"/>
</dbReference>
<dbReference type="PANTHER" id="PTHR44133">
    <property type="entry name" value="CLEAVAGE STIMULATION FACTOR SUBUNIT 1"/>
    <property type="match status" value="1"/>
</dbReference>
<evidence type="ECO:0000256" key="4">
    <source>
        <dbReference type="ARBA" id="ARBA00029851"/>
    </source>
</evidence>
<feature type="compositionally biased region" description="Low complexity" evidence="6">
    <location>
        <begin position="76"/>
        <end position="90"/>
    </location>
</feature>
<keyword evidence="3" id="KW-0539">Nucleus</keyword>
<dbReference type="InterPro" id="IPR001680">
    <property type="entry name" value="WD40_rpt"/>
</dbReference>
<dbReference type="Proteomes" id="UP001057375">
    <property type="component" value="Unassembled WGS sequence"/>
</dbReference>
<organism evidence="7 8">
    <name type="scientific">Aduncisulcus paluster</name>
    <dbReference type="NCBI Taxonomy" id="2918883"/>
    <lineage>
        <taxon>Eukaryota</taxon>
        <taxon>Metamonada</taxon>
        <taxon>Carpediemonas-like organisms</taxon>
        <taxon>Aduncisulcus</taxon>
    </lineage>
</organism>
<evidence type="ECO:0000256" key="1">
    <source>
        <dbReference type="ARBA" id="ARBA00004123"/>
    </source>
</evidence>
<feature type="repeat" description="WD" evidence="5">
    <location>
        <begin position="499"/>
        <end position="533"/>
    </location>
</feature>
<keyword evidence="8" id="KW-1185">Reference proteome</keyword>
<dbReference type="PANTHER" id="PTHR44133:SF2">
    <property type="entry name" value="CLEAVAGE STIMULATION FACTOR SUBUNIT 1"/>
    <property type="match status" value="1"/>
</dbReference>
<keyword evidence="5" id="KW-0853">WD repeat</keyword>
<dbReference type="InterPro" id="IPR015943">
    <property type="entry name" value="WD40/YVTN_repeat-like_dom_sf"/>
</dbReference>
<dbReference type="EMBL" id="BQXS01009722">
    <property type="protein sequence ID" value="GKT31703.1"/>
    <property type="molecule type" value="Genomic_DNA"/>
</dbReference>
<dbReference type="PROSITE" id="PS50082">
    <property type="entry name" value="WD_REPEATS_2"/>
    <property type="match status" value="2"/>
</dbReference>
<evidence type="ECO:0000256" key="5">
    <source>
        <dbReference type="PROSITE-ProRule" id="PRU00221"/>
    </source>
</evidence>
<protein>
    <recommendedName>
        <fullName evidence="4">Cleavage stimulation factor 50 kDa subunit</fullName>
    </recommendedName>
</protein>
<dbReference type="InterPro" id="IPR036322">
    <property type="entry name" value="WD40_repeat_dom_sf"/>
</dbReference>
<proteinExistence type="predicted"/>
<evidence type="ECO:0000256" key="2">
    <source>
        <dbReference type="ARBA" id="ARBA00022664"/>
    </source>
</evidence>
<reference evidence="7" key="1">
    <citation type="submission" date="2022-03" db="EMBL/GenBank/DDBJ databases">
        <title>Draft genome sequence of Aduncisulcus paluster, a free-living microaerophilic Fornicata.</title>
        <authorList>
            <person name="Yuyama I."/>
            <person name="Kume K."/>
            <person name="Tamura T."/>
            <person name="Inagaki Y."/>
            <person name="Hashimoto T."/>
        </authorList>
    </citation>
    <scope>NUCLEOTIDE SEQUENCE</scope>
    <source>
        <strain evidence="7">NY0171</strain>
    </source>
</reference>
<feature type="region of interest" description="Disordered" evidence="6">
    <location>
        <begin position="70"/>
        <end position="103"/>
    </location>
</feature>
<dbReference type="Pfam" id="PF00400">
    <property type="entry name" value="WD40"/>
    <property type="match status" value="2"/>
</dbReference>
<sequence length="533" mass="57001">MDAKTTYQLIVSQLKDDGYFGLADMICKATLTPMSVEVPPNKLSEIVSNAAQKEDLLGMELGVPTVHSDIFDKSSKPGSKSYTSSGSSSGPIQLATPKIQSGLRKRHTGAVTALAFSADGSHCATGSMDRAIKILECKKALDEYESSSSSGMSIGHRGSQGPKRGVGVTSSVVTTLYLHYGPVTCMTFHPYLPILASADSEGLIAINAYLRDRSAPLLKFHDPDAITAMEWHGRGSILFYGGIDGRLRAYDVDKKECYIPAHHIGKGSGSKHLSTATGSSGLPTTIISELAAITCIACVSGSSVMKDIMAIGRRDGTIELMNSRTLVQICKISLVDLETSIVETAGSAGSAGSLPSMTRKRLPNQEISSLQFSNAKPHLLIGATSGNGYIYDLRNSSILPSSTSLMEFIRGEYIEKCQMPSSSSSFPPIRLHVHDSGGKPPSMSVLSLPGCMAPILQLRYICEDNFIVAVQAKSYLATFNATDGKKEGTSSPSGLTGEIKRHTSQIIRLESCRSKPYLLTGGNNGFLQFWSYK</sequence>
<accession>A0ABQ5KGP7</accession>
<name>A0ABQ5KGP7_9EUKA</name>
<gene>
    <name evidence="7" type="ORF">ADUPG1_006075</name>
</gene>
<dbReference type="Gene3D" id="2.130.10.10">
    <property type="entry name" value="YVTN repeat-like/Quinoprotein amine dehydrogenase"/>
    <property type="match status" value="2"/>
</dbReference>
<comment type="subcellular location">
    <subcellularLocation>
        <location evidence="1">Nucleus</location>
    </subcellularLocation>
</comment>
<evidence type="ECO:0000313" key="8">
    <source>
        <dbReference type="Proteomes" id="UP001057375"/>
    </source>
</evidence>
<feature type="repeat" description="WD" evidence="5">
    <location>
        <begin position="104"/>
        <end position="134"/>
    </location>
</feature>
<comment type="caution">
    <text evidence="7">The sequence shown here is derived from an EMBL/GenBank/DDBJ whole genome shotgun (WGS) entry which is preliminary data.</text>
</comment>
<evidence type="ECO:0000313" key="7">
    <source>
        <dbReference type="EMBL" id="GKT31703.1"/>
    </source>
</evidence>
<evidence type="ECO:0000256" key="3">
    <source>
        <dbReference type="ARBA" id="ARBA00023242"/>
    </source>
</evidence>
<dbReference type="InterPro" id="IPR044633">
    <property type="entry name" value="CstF1-like"/>
</dbReference>